<protein>
    <submittedName>
        <fullName evidence="1">S-adenosyl-L-methionine-dependent methyltransferase</fullName>
    </submittedName>
</protein>
<dbReference type="Pfam" id="PF13489">
    <property type="entry name" value="Methyltransf_23"/>
    <property type="match status" value="1"/>
</dbReference>
<sequence length="317" mass="36287">MTQPFAGTAQLNLEVDESDNDSAFEDGDAQSTTTSIAESIYNYRMEHGRTYHAYNDGKYIFPNDDKERDRLDLQHHLFNLCFRDKLFFAPIRNPRHVLDVGTGTGIWAIDFADEFPECEIVGTDLSPIQPPFVPPNLSFVIDDAEDNWIWSQKFDFVHFRLMGGSFRDWRVVMQSAYNCMASGGYIEIQDYVLPVKSLDGSAEGTELLYWGELLIEAARVAGRPIDCSQNFKEWLEAIGFVDVQESVFVWPTNTWPKGEDEKIIGKWNLLNISEGMEGFCLALLTRFLGWSKEEVDVLCAKVRADLRNRSIHAYFNM</sequence>
<dbReference type="Proteomes" id="UP000250266">
    <property type="component" value="Unassembled WGS sequence"/>
</dbReference>
<dbReference type="InterPro" id="IPR029063">
    <property type="entry name" value="SAM-dependent_MTases_sf"/>
</dbReference>
<dbReference type="PANTHER" id="PTHR43591:SF24">
    <property type="entry name" value="2-METHOXY-6-POLYPRENYL-1,4-BENZOQUINOL METHYLASE, MITOCHONDRIAL"/>
    <property type="match status" value="1"/>
</dbReference>
<evidence type="ECO:0000313" key="1">
    <source>
        <dbReference type="EMBL" id="OCK80387.1"/>
    </source>
</evidence>
<keyword evidence="1" id="KW-0489">Methyltransferase</keyword>
<accession>A0A8E2JFE9</accession>
<dbReference type="Gene3D" id="3.40.50.150">
    <property type="entry name" value="Vaccinia Virus protein VP39"/>
    <property type="match status" value="1"/>
</dbReference>
<keyword evidence="1" id="KW-0808">Transferase</keyword>
<gene>
    <name evidence="1" type="ORF">K432DRAFT_353136</name>
</gene>
<dbReference type="EMBL" id="KV744962">
    <property type="protein sequence ID" value="OCK80387.1"/>
    <property type="molecule type" value="Genomic_DNA"/>
</dbReference>
<organism evidence="1 2">
    <name type="scientific">Lepidopterella palustris CBS 459.81</name>
    <dbReference type="NCBI Taxonomy" id="1314670"/>
    <lineage>
        <taxon>Eukaryota</taxon>
        <taxon>Fungi</taxon>
        <taxon>Dikarya</taxon>
        <taxon>Ascomycota</taxon>
        <taxon>Pezizomycotina</taxon>
        <taxon>Dothideomycetes</taxon>
        <taxon>Pleosporomycetidae</taxon>
        <taxon>Mytilinidiales</taxon>
        <taxon>Argynnaceae</taxon>
        <taxon>Lepidopterella</taxon>
    </lineage>
</organism>
<dbReference type="GO" id="GO:0032259">
    <property type="term" value="P:methylation"/>
    <property type="evidence" value="ECO:0007669"/>
    <property type="project" value="UniProtKB-KW"/>
</dbReference>
<dbReference type="GO" id="GO:0008168">
    <property type="term" value="F:methyltransferase activity"/>
    <property type="evidence" value="ECO:0007669"/>
    <property type="project" value="UniProtKB-KW"/>
</dbReference>
<dbReference type="AlphaFoldDB" id="A0A8E2JFE9"/>
<dbReference type="CDD" id="cd02440">
    <property type="entry name" value="AdoMet_MTases"/>
    <property type="match status" value="1"/>
</dbReference>
<name>A0A8E2JFE9_9PEZI</name>
<keyword evidence="2" id="KW-1185">Reference proteome</keyword>
<evidence type="ECO:0000313" key="2">
    <source>
        <dbReference type="Proteomes" id="UP000250266"/>
    </source>
</evidence>
<reference evidence="1 2" key="1">
    <citation type="journal article" date="2016" name="Nat. Commun.">
        <title>Ectomycorrhizal ecology is imprinted in the genome of the dominant symbiotic fungus Cenococcum geophilum.</title>
        <authorList>
            <consortium name="DOE Joint Genome Institute"/>
            <person name="Peter M."/>
            <person name="Kohler A."/>
            <person name="Ohm R.A."/>
            <person name="Kuo A."/>
            <person name="Krutzmann J."/>
            <person name="Morin E."/>
            <person name="Arend M."/>
            <person name="Barry K.W."/>
            <person name="Binder M."/>
            <person name="Choi C."/>
            <person name="Clum A."/>
            <person name="Copeland A."/>
            <person name="Grisel N."/>
            <person name="Haridas S."/>
            <person name="Kipfer T."/>
            <person name="LaButti K."/>
            <person name="Lindquist E."/>
            <person name="Lipzen A."/>
            <person name="Maire R."/>
            <person name="Meier B."/>
            <person name="Mihaltcheva S."/>
            <person name="Molinier V."/>
            <person name="Murat C."/>
            <person name="Poggeler S."/>
            <person name="Quandt C.A."/>
            <person name="Sperisen C."/>
            <person name="Tritt A."/>
            <person name="Tisserant E."/>
            <person name="Crous P.W."/>
            <person name="Henrissat B."/>
            <person name="Nehls U."/>
            <person name="Egli S."/>
            <person name="Spatafora J.W."/>
            <person name="Grigoriev I.V."/>
            <person name="Martin F.M."/>
        </authorList>
    </citation>
    <scope>NUCLEOTIDE SEQUENCE [LARGE SCALE GENOMIC DNA]</scope>
    <source>
        <strain evidence="1 2">CBS 459.81</strain>
    </source>
</reference>
<proteinExistence type="predicted"/>
<dbReference type="SUPFAM" id="SSF53335">
    <property type="entry name" value="S-adenosyl-L-methionine-dependent methyltransferases"/>
    <property type="match status" value="1"/>
</dbReference>
<dbReference type="OrthoDB" id="2013972at2759"/>
<dbReference type="PANTHER" id="PTHR43591">
    <property type="entry name" value="METHYLTRANSFERASE"/>
    <property type="match status" value="1"/>
</dbReference>